<feature type="transmembrane region" description="Helical" evidence="2">
    <location>
        <begin position="102"/>
        <end position="127"/>
    </location>
</feature>
<keyword evidence="2" id="KW-1133">Transmembrane helix</keyword>
<accession>A0ABW5UUG8</accession>
<name>A0ABW5UUG8_9MICO</name>
<dbReference type="Proteomes" id="UP001597492">
    <property type="component" value="Unassembled WGS sequence"/>
</dbReference>
<keyword evidence="4" id="KW-1185">Reference proteome</keyword>
<dbReference type="RefSeq" id="WP_019617853.1">
    <property type="nucleotide sequence ID" value="NZ_JBHUNE010000003.1"/>
</dbReference>
<keyword evidence="2" id="KW-0812">Transmembrane</keyword>
<evidence type="ECO:0000313" key="3">
    <source>
        <dbReference type="EMBL" id="MFD2757306.1"/>
    </source>
</evidence>
<feature type="region of interest" description="Disordered" evidence="1">
    <location>
        <begin position="43"/>
        <end position="64"/>
    </location>
</feature>
<reference evidence="4" key="1">
    <citation type="journal article" date="2019" name="Int. J. Syst. Evol. Microbiol.">
        <title>The Global Catalogue of Microorganisms (GCM) 10K type strain sequencing project: providing services to taxonomists for standard genome sequencing and annotation.</title>
        <authorList>
            <consortium name="The Broad Institute Genomics Platform"/>
            <consortium name="The Broad Institute Genome Sequencing Center for Infectious Disease"/>
            <person name="Wu L."/>
            <person name="Ma J."/>
        </authorList>
    </citation>
    <scope>NUCLEOTIDE SEQUENCE [LARGE SCALE GENOMIC DNA]</scope>
    <source>
        <strain evidence="4">TISTR 1514</strain>
    </source>
</reference>
<protein>
    <submittedName>
        <fullName evidence="3">Uncharacterized protein</fullName>
    </submittedName>
</protein>
<sequence length="128" mass="13755">MTFTLFFAFRIVVVGLSIAIAVGGAALIVYGVTRLVRRREAMRQHEPGYSRPVESEGASGEVPEGFEDAPRWLDADVAPEHERAAHSVPDPRAGIRESRRGGVMSIAAGVLLVFLGVVLATQTWALIG</sequence>
<proteinExistence type="predicted"/>
<evidence type="ECO:0000256" key="2">
    <source>
        <dbReference type="SAM" id="Phobius"/>
    </source>
</evidence>
<organism evidence="3 4">
    <name type="scientific">Gulosibacter faecalis</name>
    <dbReference type="NCBI Taxonomy" id="272240"/>
    <lineage>
        <taxon>Bacteria</taxon>
        <taxon>Bacillati</taxon>
        <taxon>Actinomycetota</taxon>
        <taxon>Actinomycetes</taxon>
        <taxon>Micrococcales</taxon>
        <taxon>Microbacteriaceae</taxon>
        <taxon>Gulosibacter</taxon>
    </lineage>
</organism>
<keyword evidence="2" id="KW-0472">Membrane</keyword>
<dbReference type="EMBL" id="JBHUNE010000003">
    <property type="protein sequence ID" value="MFD2757306.1"/>
    <property type="molecule type" value="Genomic_DNA"/>
</dbReference>
<feature type="transmembrane region" description="Helical" evidence="2">
    <location>
        <begin position="6"/>
        <end position="33"/>
    </location>
</feature>
<evidence type="ECO:0000256" key="1">
    <source>
        <dbReference type="SAM" id="MobiDB-lite"/>
    </source>
</evidence>
<comment type="caution">
    <text evidence="3">The sequence shown here is derived from an EMBL/GenBank/DDBJ whole genome shotgun (WGS) entry which is preliminary data.</text>
</comment>
<evidence type="ECO:0000313" key="4">
    <source>
        <dbReference type="Proteomes" id="UP001597492"/>
    </source>
</evidence>
<gene>
    <name evidence="3" type="ORF">ACFSW7_02815</name>
</gene>